<dbReference type="InterPro" id="IPR050709">
    <property type="entry name" value="Biotin_Carboxyl_Carrier/Decarb"/>
</dbReference>
<keyword evidence="4" id="KW-0275">Fatty acid biosynthesis</keyword>
<dbReference type="AlphaFoldDB" id="A0A7W4JXR0"/>
<dbReference type="PRINTS" id="PR01071">
    <property type="entry name" value="ACOABIOTINCC"/>
</dbReference>
<evidence type="ECO:0000259" key="5">
    <source>
        <dbReference type="PROSITE" id="PS50968"/>
    </source>
</evidence>
<dbReference type="Pfam" id="PF00364">
    <property type="entry name" value="Biotin_lipoyl"/>
    <property type="match status" value="1"/>
</dbReference>
<accession>A0A7W4JXR0</accession>
<feature type="domain" description="Lipoyl-binding" evidence="5">
    <location>
        <begin position="62"/>
        <end position="138"/>
    </location>
</feature>
<dbReference type="EMBL" id="JABEQP010000002">
    <property type="protein sequence ID" value="MBB2196639.1"/>
    <property type="molecule type" value="Genomic_DNA"/>
</dbReference>
<proteinExistence type="predicted"/>
<dbReference type="PROSITE" id="PS50968">
    <property type="entry name" value="BIOTINYL_LIPOYL"/>
    <property type="match status" value="1"/>
</dbReference>
<protein>
    <recommendedName>
        <fullName evidence="2 4">Biotin carboxyl carrier protein of acetyl-CoA carboxylase</fullName>
    </recommendedName>
</protein>
<gene>
    <name evidence="6" type="ORF">HLH44_04015</name>
</gene>
<keyword evidence="4" id="KW-0444">Lipid biosynthesis</keyword>
<evidence type="ECO:0000256" key="2">
    <source>
        <dbReference type="ARBA" id="ARBA00017562"/>
    </source>
</evidence>
<keyword evidence="4" id="KW-0443">Lipid metabolism</keyword>
<dbReference type="PANTHER" id="PTHR45266:SF3">
    <property type="entry name" value="OXALOACETATE DECARBOXYLASE ALPHA CHAIN"/>
    <property type="match status" value="1"/>
</dbReference>
<dbReference type="Gene3D" id="2.40.50.100">
    <property type="match status" value="1"/>
</dbReference>
<name>A0A7W4JXR0_9PROT</name>
<sequence length="142" mass="15623">MTLDMRHLDRLVDQMIELGLERLKYQDAETHILLVRSGNPTPYTAHALRLAPAAAPAVPDPAETITAPMYGRFYRAPAPEDAPFVQVGDDIAEGQPLCIIEAMKTLSRFEAPFACRIVSILCDNGQDIVPGTPLFTVEPRHA</sequence>
<evidence type="ECO:0000256" key="4">
    <source>
        <dbReference type="RuleBase" id="RU364072"/>
    </source>
</evidence>
<dbReference type="GO" id="GO:0003989">
    <property type="term" value="F:acetyl-CoA carboxylase activity"/>
    <property type="evidence" value="ECO:0007669"/>
    <property type="project" value="InterPro"/>
</dbReference>
<keyword evidence="4" id="KW-0276">Fatty acid metabolism</keyword>
<dbReference type="GO" id="GO:0006633">
    <property type="term" value="P:fatty acid biosynthetic process"/>
    <property type="evidence" value="ECO:0007669"/>
    <property type="project" value="UniProtKB-UniPathway"/>
</dbReference>
<dbReference type="CDD" id="cd06850">
    <property type="entry name" value="biotinyl_domain"/>
    <property type="match status" value="1"/>
</dbReference>
<comment type="function">
    <text evidence="1 4">This protein is a component of the acetyl coenzyme A carboxylase complex; first, biotin carboxylase catalyzes the carboxylation of the carrier protein and then the transcarboxylase transfers the carboxyl group to form malonyl-CoA.</text>
</comment>
<dbReference type="UniPathway" id="UPA00094"/>
<dbReference type="GO" id="GO:0009317">
    <property type="term" value="C:acetyl-CoA carboxylase complex"/>
    <property type="evidence" value="ECO:0007669"/>
    <property type="project" value="InterPro"/>
</dbReference>
<dbReference type="InterPro" id="IPR001249">
    <property type="entry name" value="AcCoA_biotinCC"/>
</dbReference>
<evidence type="ECO:0000256" key="3">
    <source>
        <dbReference type="ARBA" id="ARBA00023267"/>
    </source>
</evidence>
<dbReference type="InterPro" id="IPR000089">
    <property type="entry name" value="Biotin_lipoyl"/>
</dbReference>
<reference evidence="6 7" key="1">
    <citation type="submission" date="2020-04" db="EMBL/GenBank/DDBJ databases">
        <title>Description of novel Gluconacetobacter.</title>
        <authorList>
            <person name="Sombolestani A."/>
        </authorList>
    </citation>
    <scope>NUCLEOTIDE SEQUENCE [LARGE SCALE GENOMIC DNA]</scope>
    <source>
        <strain evidence="6 7">LMG 22058</strain>
    </source>
</reference>
<evidence type="ECO:0000313" key="6">
    <source>
        <dbReference type="EMBL" id="MBB2196639.1"/>
    </source>
</evidence>
<comment type="caution">
    <text evidence="6">The sequence shown here is derived from an EMBL/GenBank/DDBJ whole genome shotgun (WGS) entry which is preliminary data.</text>
</comment>
<dbReference type="InterPro" id="IPR011053">
    <property type="entry name" value="Single_hybrid_motif"/>
</dbReference>
<organism evidence="6 7">
    <name type="scientific">Gluconacetobacter dulcium</name>
    <dbReference type="NCBI Taxonomy" id="2729096"/>
    <lineage>
        <taxon>Bacteria</taxon>
        <taxon>Pseudomonadati</taxon>
        <taxon>Pseudomonadota</taxon>
        <taxon>Alphaproteobacteria</taxon>
        <taxon>Acetobacterales</taxon>
        <taxon>Acetobacteraceae</taxon>
        <taxon>Gluconacetobacter</taxon>
    </lineage>
</organism>
<dbReference type="RefSeq" id="WP_183008211.1">
    <property type="nucleotide sequence ID" value="NZ_JABEQP010000002.1"/>
</dbReference>
<dbReference type="Proteomes" id="UP000530320">
    <property type="component" value="Unassembled WGS sequence"/>
</dbReference>
<dbReference type="SUPFAM" id="SSF51230">
    <property type="entry name" value="Single hybrid motif"/>
    <property type="match status" value="1"/>
</dbReference>
<evidence type="ECO:0000313" key="7">
    <source>
        <dbReference type="Proteomes" id="UP000530320"/>
    </source>
</evidence>
<comment type="pathway">
    <text evidence="4">Lipid metabolism; fatty acid biosynthesis.</text>
</comment>
<dbReference type="PANTHER" id="PTHR45266">
    <property type="entry name" value="OXALOACETATE DECARBOXYLASE ALPHA CHAIN"/>
    <property type="match status" value="1"/>
</dbReference>
<evidence type="ECO:0000256" key="1">
    <source>
        <dbReference type="ARBA" id="ARBA00003761"/>
    </source>
</evidence>
<keyword evidence="3 4" id="KW-0092">Biotin</keyword>